<gene>
    <name evidence="3" type="ORF">SAMN05192549_12138</name>
</gene>
<dbReference type="AlphaFoldDB" id="A0A1M7RDR5"/>
<dbReference type="InterPro" id="IPR029058">
    <property type="entry name" value="AB_hydrolase_fold"/>
</dbReference>
<feature type="signal peptide" evidence="1">
    <location>
        <begin position="1"/>
        <end position="23"/>
    </location>
</feature>
<keyword evidence="4" id="KW-1185">Reference proteome</keyword>
<name>A0A1M7RDR5_9BURK</name>
<feature type="chain" id="PRO_5012703594" evidence="1">
    <location>
        <begin position="24"/>
        <end position="288"/>
    </location>
</feature>
<dbReference type="Gene3D" id="3.40.50.1820">
    <property type="entry name" value="alpha/beta hydrolase"/>
    <property type="match status" value="1"/>
</dbReference>
<reference evidence="4" key="1">
    <citation type="submission" date="2016-11" db="EMBL/GenBank/DDBJ databases">
        <authorList>
            <person name="Varghese N."/>
            <person name="Submissions S."/>
        </authorList>
    </citation>
    <scope>NUCLEOTIDE SEQUENCE [LARGE SCALE GENOMIC DNA]</scope>
    <source>
        <strain evidence="4">Sac-22</strain>
    </source>
</reference>
<proteinExistence type="predicted"/>
<dbReference type="RefSeq" id="WP_072790548.1">
    <property type="nucleotide sequence ID" value="NZ_FRCX01000021.1"/>
</dbReference>
<dbReference type="PANTHER" id="PTHR43194:SF2">
    <property type="entry name" value="PEROXISOMAL MEMBRANE PROTEIN LPX1"/>
    <property type="match status" value="1"/>
</dbReference>
<protein>
    <submittedName>
        <fullName evidence="3">Pimeloyl-ACP methyl ester carboxylesterase</fullName>
    </submittedName>
</protein>
<dbReference type="Proteomes" id="UP000184339">
    <property type="component" value="Unassembled WGS sequence"/>
</dbReference>
<dbReference type="EMBL" id="FRCX01000021">
    <property type="protein sequence ID" value="SHN44321.1"/>
    <property type="molecule type" value="Genomic_DNA"/>
</dbReference>
<organism evidence="3 4">
    <name type="scientific">Duganella sacchari</name>
    <dbReference type="NCBI Taxonomy" id="551987"/>
    <lineage>
        <taxon>Bacteria</taxon>
        <taxon>Pseudomonadati</taxon>
        <taxon>Pseudomonadota</taxon>
        <taxon>Betaproteobacteria</taxon>
        <taxon>Burkholderiales</taxon>
        <taxon>Oxalobacteraceae</taxon>
        <taxon>Telluria group</taxon>
        <taxon>Duganella</taxon>
    </lineage>
</organism>
<dbReference type="InterPro" id="IPR050228">
    <property type="entry name" value="Carboxylesterase_BioH"/>
</dbReference>
<evidence type="ECO:0000313" key="4">
    <source>
        <dbReference type="Proteomes" id="UP000184339"/>
    </source>
</evidence>
<dbReference type="STRING" id="551987.SAMN05192549_12138"/>
<dbReference type="SUPFAM" id="SSF53474">
    <property type="entry name" value="alpha/beta-Hydrolases"/>
    <property type="match status" value="1"/>
</dbReference>
<dbReference type="OrthoDB" id="5380819at2"/>
<dbReference type="Pfam" id="PF00561">
    <property type="entry name" value="Abhydrolase_1"/>
    <property type="match status" value="1"/>
</dbReference>
<evidence type="ECO:0000259" key="2">
    <source>
        <dbReference type="Pfam" id="PF00561"/>
    </source>
</evidence>
<sequence>MPRSLLKTAITIAASLVLGHAAAADHPSFKVDVTGQGAPVILIPGLGSPGEVWSGTVAHYCGKRQCHVLSLAGFAGQPAIGTPLIATVEQQLSDYIREHQLEHPVVIGHSLGGFIGMKLASDHPAQVGRLVIVDTLPALMAARIPGTTPEQLKLIAEDMRTRMLGQDAQAASASTLESLRSMISKQEDIDRAMAWAKQSDRMTVINTLAEMTADDLRPGLNHITAPTLVLGSWIAYKNYGNKDSFTQLYKSQYQQLPNVKVELADNARHFIMYDDPAWMYDRIDNFLN</sequence>
<keyword evidence="1" id="KW-0732">Signal</keyword>
<evidence type="ECO:0000256" key="1">
    <source>
        <dbReference type="SAM" id="SignalP"/>
    </source>
</evidence>
<accession>A0A1M7RDR5</accession>
<evidence type="ECO:0000313" key="3">
    <source>
        <dbReference type="EMBL" id="SHN44321.1"/>
    </source>
</evidence>
<feature type="domain" description="AB hydrolase-1" evidence="2">
    <location>
        <begin position="39"/>
        <end position="276"/>
    </location>
</feature>
<dbReference type="InterPro" id="IPR000073">
    <property type="entry name" value="AB_hydrolase_1"/>
</dbReference>
<dbReference type="PANTHER" id="PTHR43194">
    <property type="entry name" value="HYDROLASE ALPHA/BETA FOLD FAMILY"/>
    <property type="match status" value="1"/>
</dbReference>